<comment type="caution">
    <text evidence="1">The sequence shown here is derived from an EMBL/GenBank/DDBJ whole genome shotgun (WGS) entry which is preliminary data.</text>
</comment>
<sequence length="721" mass="82201">MLDHFLGGPILRRTTRNRICVWLALDKPFDLSLEILDVNEHLVGASKQEELPASRVQLGANLYIYLLCAYPIEQIPFITGTPLYYRLLNEQSHPIDLQAVGLTYEDHKHPIFHIPDTLVSVLHGSCRKPHGSKDIDTLSLGDDLLEKYYQKKLGNRPDVLLMTGDQIYADDVAASLLEVLQKQAGDLIGTEDYLPLQEFNDTVKTQKCLHIKLRTGVRKFLNGAMTLLGQKTPIPPEGPLLNPAKIPLGGRQSVLRMCEAGFTSTQAHNHLMSFGEFAAMYLFVFGNAKKWNTPKWTEIPDSHVPVPKKKKQDAIIDRSEAVEIFNKTLSKVRRLLANIPTYMILDDHDITDDWNITGHWYDKVHSSPLGRRIVSNALAAYWAFQGWGNDPDNFDADMIDSITLQLNKHDHDPNIGERYDLSTWKHRCWGFSIPTNPPIIAIDSRTQRQPDNAFYPPRLLDRYALDWLRVEWTKLKASKDFQSSDSNFPITQDTCPFFIATTPVIGYSPVENVVQLALWGIGYLEDLPAIRFLEKLFGVPGYLTGTGVDFLDAEAWTSNLDGFTDLMDTLLHKMEIRKCTFLSGDVHYSFSATARYNSSSPFSCEQKTLLCRQLNSSALRNKPNDKQSKALNDLEKRKEDHARNGNWWRFYASQWRLEHTFLQHTGENSQRIVSDCNLGQVLFENGEPRKHLLWISPDMSKEYIIPHFRAIDESIESTGKT</sequence>
<dbReference type="AlphaFoldDB" id="A0A2P7NWF2"/>
<proteinExistence type="predicted"/>
<dbReference type="RefSeq" id="WP_106706376.1">
    <property type="nucleotide sequence ID" value="NZ_PXXU01000013.1"/>
</dbReference>
<dbReference type="Proteomes" id="UP000241912">
    <property type="component" value="Unassembled WGS sequence"/>
</dbReference>
<evidence type="ECO:0008006" key="3">
    <source>
        <dbReference type="Google" id="ProtNLM"/>
    </source>
</evidence>
<organism evidence="1 2">
    <name type="scientific">Nitrosomonas supralitoralis</name>
    <dbReference type="NCBI Taxonomy" id="2116706"/>
    <lineage>
        <taxon>Bacteria</taxon>
        <taxon>Pseudomonadati</taxon>
        <taxon>Pseudomonadota</taxon>
        <taxon>Betaproteobacteria</taxon>
        <taxon>Nitrosomonadales</taxon>
        <taxon>Nitrosomonadaceae</taxon>
        <taxon>Nitrosomonas</taxon>
    </lineage>
</organism>
<dbReference type="InterPro" id="IPR038607">
    <property type="entry name" value="PhoD-like_sf"/>
</dbReference>
<keyword evidence="2" id="KW-1185">Reference proteome</keyword>
<dbReference type="PANTHER" id="PTHR37031">
    <property type="entry name" value="METALLOPHOSPHATASE BINDING DOMAIN PROTEIN"/>
    <property type="match status" value="1"/>
</dbReference>
<name>A0A2P7NWF2_9PROT</name>
<evidence type="ECO:0000313" key="1">
    <source>
        <dbReference type="EMBL" id="PSJ17792.1"/>
    </source>
</evidence>
<gene>
    <name evidence="1" type="ORF">C7H79_05940</name>
</gene>
<dbReference type="PANTHER" id="PTHR37031:SF2">
    <property type="entry name" value="PHOD-LIKE PHOSPHATASE METALLOPHOSPHATASE DOMAIN-CONTAINING PROTEIN"/>
    <property type="match status" value="1"/>
</dbReference>
<dbReference type="OrthoDB" id="9795624at2"/>
<protein>
    <recommendedName>
        <fullName evidence="3">PhoD-like phosphatase</fullName>
    </recommendedName>
</protein>
<dbReference type="EMBL" id="PXXU01000013">
    <property type="protein sequence ID" value="PSJ17792.1"/>
    <property type="molecule type" value="Genomic_DNA"/>
</dbReference>
<accession>A0A2P7NWF2</accession>
<dbReference type="Gene3D" id="3.60.21.70">
    <property type="entry name" value="PhoD-like phosphatase"/>
    <property type="match status" value="1"/>
</dbReference>
<evidence type="ECO:0000313" key="2">
    <source>
        <dbReference type="Proteomes" id="UP000241912"/>
    </source>
</evidence>
<reference evidence="1 2" key="1">
    <citation type="submission" date="2018-03" db="EMBL/GenBank/DDBJ databases">
        <title>Draft genome of Nitrosomonas supralitoralis APG5.</title>
        <authorList>
            <person name="Urakawa H."/>
            <person name="Lopez J.V."/>
        </authorList>
    </citation>
    <scope>NUCLEOTIDE SEQUENCE [LARGE SCALE GENOMIC DNA]</scope>
    <source>
        <strain evidence="1 2">APG5</strain>
    </source>
</reference>